<organism evidence="1">
    <name type="scientific">marine metagenome</name>
    <dbReference type="NCBI Taxonomy" id="408172"/>
    <lineage>
        <taxon>unclassified sequences</taxon>
        <taxon>metagenomes</taxon>
        <taxon>ecological metagenomes</taxon>
    </lineage>
</organism>
<sequence length="157" mass="17438">MPVYYNDGLDDPVQYDRQASFVGGQISNFRENLLNESQAESLKDLDTEKNGILKSRRGFHRFADLLSITSSTNIQALAYFDTDTKESLLAFVNGNIYGVDSSATVTTVASASSYAPENQMYSCQVADKLFYSNYISSNRIGQLRWTGAAWEARGLSD</sequence>
<dbReference type="AlphaFoldDB" id="A0A382SDL2"/>
<evidence type="ECO:0000313" key="1">
    <source>
        <dbReference type="EMBL" id="SVD07966.1"/>
    </source>
</evidence>
<gene>
    <name evidence="1" type="ORF">METZ01_LOCUS360820</name>
</gene>
<protein>
    <submittedName>
        <fullName evidence="1">Uncharacterized protein</fullName>
    </submittedName>
</protein>
<reference evidence="1" key="1">
    <citation type="submission" date="2018-05" db="EMBL/GenBank/DDBJ databases">
        <authorList>
            <person name="Lanie J.A."/>
            <person name="Ng W.-L."/>
            <person name="Kazmierczak K.M."/>
            <person name="Andrzejewski T.M."/>
            <person name="Davidsen T.M."/>
            <person name="Wayne K.J."/>
            <person name="Tettelin H."/>
            <person name="Glass J.I."/>
            <person name="Rusch D."/>
            <person name="Podicherti R."/>
            <person name="Tsui H.-C.T."/>
            <person name="Winkler M.E."/>
        </authorList>
    </citation>
    <scope>NUCLEOTIDE SEQUENCE</scope>
</reference>
<dbReference type="EMBL" id="UINC01128301">
    <property type="protein sequence ID" value="SVD07966.1"/>
    <property type="molecule type" value="Genomic_DNA"/>
</dbReference>
<accession>A0A382SDL2</accession>
<feature type="non-terminal residue" evidence="1">
    <location>
        <position position="157"/>
    </location>
</feature>
<name>A0A382SDL2_9ZZZZ</name>
<proteinExistence type="predicted"/>